<dbReference type="Pfam" id="PF05553">
    <property type="entry name" value="DUF761"/>
    <property type="match status" value="1"/>
</dbReference>
<gene>
    <name evidence="2" type="ORF">QJS10_CPB17g01164</name>
</gene>
<keyword evidence="3" id="KW-1185">Reference proteome</keyword>
<dbReference type="PANTHER" id="PTHR36378:SF1">
    <property type="entry name" value="COTTON FIBER PROTEIN"/>
    <property type="match status" value="1"/>
</dbReference>
<evidence type="ECO:0000256" key="1">
    <source>
        <dbReference type="SAM" id="MobiDB-lite"/>
    </source>
</evidence>
<name>A0AAV9CTK1_ACOCL</name>
<protein>
    <submittedName>
        <fullName evidence="2">Uncharacterized protein</fullName>
    </submittedName>
</protein>
<feature type="region of interest" description="Disordered" evidence="1">
    <location>
        <begin position="65"/>
        <end position="102"/>
    </location>
</feature>
<evidence type="ECO:0000313" key="2">
    <source>
        <dbReference type="EMBL" id="KAK1291902.1"/>
    </source>
</evidence>
<sequence length="171" mass="18284">MENNAITTTNTTTAIQKKRGGGAMQLVRVALFMIKGKSSSKTAAVIAPPRPAGRSLWRDLVSSMRPLHHNHTPPPPALTAAPPSSSKAETLTPPVTPHALHDNMSRYASAEDLRELDKGGDDVDVGNSSGGFPNSIDVKAEEFIASFYEQMRLQRLDSVQGHNLMVVGGAD</sequence>
<dbReference type="EMBL" id="JAUJYO010000017">
    <property type="protein sequence ID" value="KAK1291902.1"/>
    <property type="molecule type" value="Genomic_DNA"/>
</dbReference>
<dbReference type="AlphaFoldDB" id="A0AAV9CTK1"/>
<reference evidence="2" key="2">
    <citation type="submission" date="2023-06" db="EMBL/GenBank/DDBJ databases">
        <authorList>
            <person name="Ma L."/>
            <person name="Liu K.-W."/>
            <person name="Li Z."/>
            <person name="Hsiao Y.-Y."/>
            <person name="Qi Y."/>
            <person name="Fu T."/>
            <person name="Tang G."/>
            <person name="Zhang D."/>
            <person name="Sun W.-H."/>
            <person name="Liu D.-K."/>
            <person name="Li Y."/>
            <person name="Chen G.-Z."/>
            <person name="Liu X.-D."/>
            <person name="Liao X.-Y."/>
            <person name="Jiang Y.-T."/>
            <person name="Yu X."/>
            <person name="Hao Y."/>
            <person name="Huang J."/>
            <person name="Zhao X.-W."/>
            <person name="Ke S."/>
            <person name="Chen Y.-Y."/>
            <person name="Wu W.-L."/>
            <person name="Hsu J.-L."/>
            <person name="Lin Y.-F."/>
            <person name="Huang M.-D."/>
            <person name="Li C.-Y."/>
            <person name="Huang L."/>
            <person name="Wang Z.-W."/>
            <person name="Zhao X."/>
            <person name="Zhong W.-Y."/>
            <person name="Peng D.-H."/>
            <person name="Ahmad S."/>
            <person name="Lan S."/>
            <person name="Zhang J.-S."/>
            <person name="Tsai W.-C."/>
            <person name="Van De Peer Y."/>
            <person name="Liu Z.-J."/>
        </authorList>
    </citation>
    <scope>NUCLEOTIDE SEQUENCE</scope>
    <source>
        <strain evidence="2">CP</strain>
        <tissue evidence="2">Leaves</tissue>
    </source>
</reference>
<accession>A0AAV9CTK1</accession>
<organism evidence="2 3">
    <name type="scientific">Acorus calamus</name>
    <name type="common">Sweet flag</name>
    <dbReference type="NCBI Taxonomy" id="4465"/>
    <lineage>
        <taxon>Eukaryota</taxon>
        <taxon>Viridiplantae</taxon>
        <taxon>Streptophyta</taxon>
        <taxon>Embryophyta</taxon>
        <taxon>Tracheophyta</taxon>
        <taxon>Spermatophyta</taxon>
        <taxon>Magnoliopsida</taxon>
        <taxon>Liliopsida</taxon>
        <taxon>Acoraceae</taxon>
        <taxon>Acorus</taxon>
    </lineage>
</organism>
<dbReference type="PANTHER" id="PTHR36378">
    <property type="entry name" value="COTTON FIBER PROTEIN"/>
    <property type="match status" value="1"/>
</dbReference>
<reference evidence="2" key="1">
    <citation type="journal article" date="2023" name="Nat. Commun.">
        <title>Diploid and tetraploid genomes of Acorus and the evolution of monocots.</title>
        <authorList>
            <person name="Ma L."/>
            <person name="Liu K.W."/>
            <person name="Li Z."/>
            <person name="Hsiao Y.Y."/>
            <person name="Qi Y."/>
            <person name="Fu T."/>
            <person name="Tang G.D."/>
            <person name="Zhang D."/>
            <person name="Sun W.H."/>
            <person name="Liu D.K."/>
            <person name="Li Y."/>
            <person name="Chen G.Z."/>
            <person name="Liu X.D."/>
            <person name="Liao X.Y."/>
            <person name="Jiang Y.T."/>
            <person name="Yu X."/>
            <person name="Hao Y."/>
            <person name="Huang J."/>
            <person name="Zhao X.W."/>
            <person name="Ke S."/>
            <person name="Chen Y.Y."/>
            <person name="Wu W.L."/>
            <person name="Hsu J.L."/>
            <person name="Lin Y.F."/>
            <person name="Huang M.D."/>
            <person name="Li C.Y."/>
            <person name="Huang L."/>
            <person name="Wang Z.W."/>
            <person name="Zhao X."/>
            <person name="Zhong W.Y."/>
            <person name="Peng D.H."/>
            <person name="Ahmad S."/>
            <person name="Lan S."/>
            <person name="Zhang J.S."/>
            <person name="Tsai W.C."/>
            <person name="Van de Peer Y."/>
            <person name="Liu Z.J."/>
        </authorList>
    </citation>
    <scope>NUCLEOTIDE SEQUENCE</scope>
    <source>
        <strain evidence="2">CP</strain>
    </source>
</reference>
<evidence type="ECO:0000313" key="3">
    <source>
        <dbReference type="Proteomes" id="UP001180020"/>
    </source>
</evidence>
<dbReference type="Proteomes" id="UP001180020">
    <property type="component" value="Unassembled WGS sequence"/>
</dbReference>
<dbReference type="InterPro" id="IPR008480">
    <property type="entry name" value="DUF761_pln"/>
</dbReference>
<proteinExistence type="predicted"/>
<comment type="caution">
    <text evidence="2">The sequence shown here is derived from an EMBL/GenBank/DDBJ whole genome shotgun (WGS) entry which is preliminary data.</text>
</comment>